<keyword evidence="2" id="KW-0812">Transmembrane</keyword>
<sequence>MLKSNKKRLLYITFLRIPSEKANSVQIMNTCEALSDYYHIDLVHSKRYFEKKNIREIYEVKSKDLNIISVFIPKMRFLIRFQRLWFYISLLIFYIMAFLKLCKSEYDIIFTRDDKLALVFELLKKIGVVKTPVYYELHDFSPWMKRLKHIDGYICLTKGIKDRLKKRRSIVLHDAVDYKKYSNEEKKVVVDTSLFKVSYIGNASTYNLDKGLLNIARAILNLKDTCMIFVGGPKDVWYKVKRLVKKEERKSDRFHYIPFVPYNEVACIMKGMDCLVYTPPMNDKLGIFASPMKIFEYISTGIPVILSDLPVHREIASECPGVLFCEPDEDGVMGAIKRVYEKQDLYREKAKKNLDIAKEFSWKNRAKKIKEFIG</sequence>
<comment type="caution">
    <text evidence="3">The sequence shown here is derived from an EMBL/GenBank/DDBJ whole genome shotgun (WGS) entry which is preliminary data.</text>
</comment>
<dbReference type="SUPFAM" id="SSF53756">
    <property type="entry name" value="UDP-Glycosyltransferase/glycogen phosphorylase"/>
    <property type="match status" value="1"/>
</dbReference>
<proteinExistence type="predicted"/>
<dbReference type="Gene3D" id="3.40.50.2000">
    <property type="entry name" value="Glycogen Phosphorylase B"/>
    <property type="match status" value="1"/>
</dbReference>
<dbReference type="EMBL" id="PKTG01000110">
    <property type="protein sequence ID" value="PLX16601.1"/>
    <property type="molecule type" value="Genomic_DNA"/>
</dbReference>
<protein>
    <recommendedName>
        <fullName evidence="5">Glycosyl transferase family 1 domain-containing protein</fullName>
    </recommendedName>
</protein>
<dbReference type="Proteomes" id="UP000234857">
    <property type="component" value="Unassembled WGS sequence"/>
</dbReference>
<dbReference type="PANTHER" id="PTHR46401">
    <property type="entry name" value="GLYCOSYLTRANSFERASE WBBK-RELATED"/>
    <property type="match status" value="1"/>
</dbReference>
<feature type="transmembrane region" description="Helical" evidence="2">
    <location>
        <begin position="84"/>
        <end position="101"/>
    </location>
</feature>
<evidence type="ECO:0000256" key="1">
    <source>
        <dbReference type="ARBA" id="ARBA00022679"/>
    </source>
</evidence>
<evidence type="ECO:0000313" key="4">
    <source>
        <dbReference type="Proteomes" id="UP000234857"/>
    </source>
</evidence>
<keyword evidence="2" id="KW-0472">Membrane</keyword>
<dbReference type="AlphaFoldDB" id="A0A2N5ZD57"/>
<dbReference type="GO" id="GO:0009103">
    <property type="term" value="P:lipopolysaccharide biosynthetic process"/>
    <property type="evidence" value="ECO:0007669"/>
    <property type="project" value="TreeGrafter"/>
</dbReference>
<dbReference type="GO" id="GO:0016757">
    <property type="term" value="F:glycosyltransferase activity"/>
    <property type="evidence" value="ECO:0007669"/>
    <property type="project" value="TreeGrafter"/>
</dbReference>
<dbReference type="Pfam" id="PF13692">
    <property type="entry name" value="Glyco_trans_1_4"/>
    <property type="match status" value="1"/>
</dbReference>
<reference evidence="3 4" key="1">
    <citation type="submission" date="2017-11" db="EMBL/GenBank/DDBJ databases">
        <title>Genome-resolved metagenomics identifies genetic mobility, metabolic interactions, and unexpected diversity in perchlorate-reducing communities.</title>
        <authorList>
            <person name="Barnum T.P."/>
            <person name="Figueroa I.A."/>
            <person name="Carlstrom C.I."/>
            <person name="Lucas L.N."/>
            <person name="Engelbrektson A.L."/>
            <person name="Coates J.D."/>
        </authorList>
    </citation>
    <scope>NUCLEOTIDE SEQUENCE [LARGE SCALE GENOMIC DNA]</scope>
    <source>
        <strain evidence="3">BM706</strain>
    </source>
</reference>
<evidence type="ECO:0000313" key="3">
    <source>
        <dbReference type="EMBL" id="PLX16601.1"/>
    </source>
</evidence>
<keyword evidence="1" id="KW-0808">Transferase</keyword>
<evidence type="ECO:0008006" key="5">
    <source>
        <dbReference type="Google" id="ProtNLM"/>
    </source>
</evidence>
<keyword evidence="2" id="KW-1133">Transmembrane helix</keyword>
<organism evidence="3 4">
    <name type="scientific">Muiribacterium halophilum</name>
    <dbReference type="NCBI Taxonomy" id="2053465"/>
    <lineage>
        <taxon>Bacteria</taxon>
        <taxon>Candidatus Muiribacteriota</taxon>
        <taxon>Candidatus Muiribacteriia</taxon>
        <taxon>Candidatus Muiribacteriales</taxon>
        <taxon>Candidatus Muiribacteriaceae</taxon>
        <taxon>Candidatus Muiribacterium</taxon>
    </lineage>
</organism>
<name>A0A2N5ZD57_MUIH1</name>
<gene>
    <name evidence="3" type="ORF">C0601_09970</name>
</gene>
<dbReference type="PANTHER" id="PTHR46401:SF2">
    <property type="entry name" value="GLYCOSYLTRANSFERASE WBBK-RELATED"/>
    <property type="match status" value="1"/>
</dbReference>
<evidence type="ECO:0000256" key="2">
    <source>
        <dbReference type="SAM" id="Phobius"/>
    </source>
</evidence>
<accession>A0A2N5ZD57</accession>